<dbReference type="EMBL" id="SNRY01000883">
    <property type="protein sequence ID" value="KAA6335526.1"/>
    <property type="molecule type" value="Genomic_DNA"/>
</dbReference>
<protein>
    <submittedName>
        <fullName evidence="7">MFS transporter</fullName>
    </submittedName>
</protein>
<feature type="transmembrane region" description="Helical" evidence="6">
    <location>
        <begin position="152"/>
        <end position="171"/>
    </location>
</feature>
<feature type="transmembrane region" description="Helical" evidence="6">
    <location>
        <begin position="20"/>
        <end position="41"/>
    </location>
</feature>
<dbReference type="InterPro" id="IPR004752">
    <property type="entry name" value="AmpG_permease/AT-1"/>
</dbReference>
<dbReference type="InterPro" id="IPR011701">
    <property type="entry name" value="MFS"/>
</dbReference>
<organism evidence="7">
    <name type="scientific">termite gut metagenome</name>
    <dbReference type="NCBI Taxonomy" id="433724"/>
    <lineage>
        <taxon>unclassified sequences</taxon>
        <taxon>metagenomes</taxon>
        <taxon>organismal metagenomes</taxon>
    </lineage>
</organism>
<gene>
    <name evidence="7" type="ORF">EZS27_016247</name>
</gene>
<keyword evidence="2" id="KW-0813">Transport</keyword>
<feature type="transmembrane region" description="Helical" evidence="6">
    <location>
        <begin position="288"/>
        <end position="310"/>
    </location>
</feature>
<keyword evidence="5 6" id="KW-0472">Membrane</keyword>
<feature type="transmembrane region" description="Helical" evidence="6">
    <location>
        <begin position="411"/>
        <end position="429"/>
    </location>
</feature>
<feature type="transmembrane region" description="Helical" evidence="6">
    <location>
        <begin position="343"/>
        <end position="369"/>
    </location>
</feature>
<proteinExistence type="predicted"/>
<feature type="transmembrane region" description="Helical" evidence="6">
    <location>
        <begin position="191"/>
        <end position="211"/>
    </location>
</feature>
<accession>A0A5J4RNC3</accession>
<feature type="transmembrane region" description="Helical" evidence="6">
    <location>
        <begin position="232"/>
        <end position="253"/>
    </location>
</feature>
<evidence type="ECO:0000256" key="3">
    <source>
        <dbReference type="ARBA" id="ARBA00022692"/>
    </source>
</evidence>
<dbReference type="PANTHER" id="PTHR12778:SF10">
    <property type="entry name" value="MAJOR FACILITATOR SUPERFAMILY DOMAIN-CONTAINING PROTEIN 3"/>
    <property type="match status" value="1"/>
</dbReference>
<feature type="transmembrane region" description="Helical" evidence="6">
    <location>
        <begin position="53"/>
        <end position="70"/>
    </location>
</feature>
<feature type="transmembrane region" description="Helical" evidence="6">
    <location>
        <begin position="317"/>
        <end position="337"/>
    </location>
</feature>
<evidence type="ECO:0000256" key="4">
    <source>
        <dbReference type="ARBA" id="ARBA00022989"/>
    </source>
</evidence>
<dbReference type="AlphaFoldDB" id="A0A5J4RNC3"/>
<dbReference type="GO" id="GO:0022857">
    <property type="term" value="F:transmembrane transporter activity"/>
    <property type="evidence" value="ECO:0007669"/>
    <property type="project" value="InterPro"/>
</dbReference>
<reference evidence="7" key="1">
    <citation type="submission" date="2019-03" db="EMBL/GenBank/DDBJ databases">
        <title>Single cell metagenomics reveals metabolic interactions within the superorganism composed of flagellate Streblomastix strix and complex community of Bacteroidetes bacteria on its surface.</title>
        <authorList>
            <person name="Treitli S.C."/>
            <person name="Kolisko M."/>
            <person name="Husnik F."/>
            <person name="Keeling P."/>
            <person name="Hampl V."/>
        </authorList>
    </citation>
    <scope>NUCLEOTIDE SEQUENCE</scope>
    <source>
        <strain evidence="7">STM</strain>
    </source>
</reference>
<evidence type="ECO:0000256" key="5">
    <source>
        <dbReference type="ARBA" id="ARBA00023136"/>
    </source>
</evidence>
<dbReference type="SUPFAM" id="SSF103473">
    <property type="entry name" value="MFS general substrate transporter"/>
    <property type="match status" value="1"/>
</dbReference>
<keyword evidence="4 6" id="KW-1133">Transmembrane helix</keyword>
<keyword evidence="3 6" id="KW-0812">Transmembrane</keyword>
<comment type="subcellular location">
    <subcellularLocation>
        <location evidence="1">Membrane</location>
        <topology evidence="1">Multi-pass membrane protein</topology>
    </subcellularLocation>
</comment>
<evidence type="ECO:0000313" key="7">
    <source>
        <dbReference type="EMBL" id="KAA6335526.1"/>
    </source>
</evidence>
<comment type="caution">
    <text evidence="7">The sequence shown here is derived from an EMBL/GenBank/DDBJ whole genome shotgun (WGS) entry which is preliminary data.</text>
</comment>
<dbReference type="InterPro" id="IPR036259">
    <property type="entry name" value="MFS_trans_sf"/>
</dbReference>
<evidence type="ECO:0000256" key="6">
    <source>
        <dbReference type="SAM" id="Phobius"/>
    </source>
</evidence>
<evidence type="ECO:0000256" key="2">
    <source>
        <dbReference type="ARBA" id="ARBA00022448"/>
    </source>
</evidence>
<sequence length="449" mass="49685">MIDQTRNTTMENKKRTPWAWIPTLYFAQGLPYVSVMTVAVIMYKRLGLSNTDIAIYTSWLYLPWVIKPLWSPFVDLIKTKRAWVVAMQGFVAAGFAGIAFSIPMDHYLQVSLAFFWLLAFSSATHDIAADGFYMLGLTSGEQSFFVGIRNTFYRLASIFGQGILVMLAGWMEAGKILPSLIRGNIPLAWSIVFYFLAALFIGLTLYHHFILPHPASDAKRQGLAADKLLKDFILTFIAFFKKKNLLLMFFFLLTYRLGESQLVKIASPFLLDTGDKGGLGLSTATVGMIYGTIGVISLLAGGIIGGLVISRYGLKKWIIPMAIALNVTDLFYVYMAAAIPCNVWVISALVALEQLGYGFGFTAYTLYLIYTADGEHKTAHYAIGTGFMALGMMLPGMMAGKVQEMIGYTNFFVWVCICTLPGIIASVMVRNKIDASFGIKKEASNGFKT</sequence>
<dbReference type="Gene3D" id="1.20.1250.20">
    <property type="entry name" value="MFS general substrate transporter like domains"/>
    <property type="match status" value="2"/>
</dbReference>
<feature type="transmembrane region" description="Helical" evidence="6">
    <location>
        <begin position="381"/>
        <end position="399"/>
    </location>
</feature>
<dbReference type="Pfam" id="PF07690">
    <property type="entry name" value="MFS_1"/>
    <property type="match status" value="1"/>
</dbReference>
<name>A0A5J4RNC3_9ZZZZ</name>
<feature type="transmembrane region" description="Helical" evidence="6">
    <location>
        <begin position="114"/>
        <end position="140"/>
    </location>
</feature>
<dbReference type="PANTHER" id="PTHR12778">
    <property type="entry name" value="SOLUTE CARRIER FAMILY 33 ACETYL-COA TRANSPORTER -RELATED"/>
    <property type="match status" value="1"/>
</dbReference>
<dbReference type="GO" id="GO:0016020">
    <property type="term" value="C:membrane"/>
    <property type="evidence" value="ECO:0007669"/>
    <property type="project" value="UniProtKB-SubCell"/>
</dbReference>
<feature type="transmembrane region" description="Helical" evidence="6">
    <location>
        <begin position="82"/>
        <end position="102"/>
    </location>
</feature>
<evidence type="ECO:0000256" key="1">
    <source>
        <dbReference type="ARBA" id="ARBA00004141"/>
    </source>
</evidence>